<keyword evidence="2" id="KW-1185">Reference proteome</keyword>
<dbReference type="PaxDb" id="121845-A0A3Q0J0Q9"/>
<dbReference type="RefSeq" id="XP_026682064.1">
    <property type="nucleotide sequence ID" value="XM_026826263.1"/>
</dbReference>
<dbReference type="PANTHER" id="PTHR13179">
    <property type="entry name" value="DEP DOMAIN CONTAINING PROTEIN 5"/>
    <property type="match status" value="1"/>
</dbReference>
<dbReference type="GO" id="GO:0010508">
    <property type="term" value="P:positive regulation of autophagy"/>
    <property type="evidence" value="ECO:0007669"/>
    <property type="project" value="TreeGrafter"/>
</dbReference>
<organism evidence="2 3">
    <name type="scientific">Diaphorina citri</name>
    <name type="common">Asian citrus psyllid</name>
    <dbReference type="NCBI Taxonomy" id="121845"/>
    <lineage>
        <taxon>Eukaryota</taxon>
        <taxon>Metazoa</taxon>
        <taxon>Ecdysozoa</taxon>
        <taxon>Arthropoda</taxon>
        <taxon>Hexapoda</taxon>
        <taxon>Insecta</taxon>
        <taxon>Pterygota</taxon>
        <taxon>Neoptera</taxon>
        <taxon>Paraneoptera</taxon>
        <taxon>Hemiptera</taxon>
        <taxon>Sternorrhyncha</taxon>
        <taxon>Psylloidea</taxon>
        <taxon>Psyllidae</taxon>
        <taxon>Diaphorininae</taxon>
        <taxon>Diaphorina</taxon>
    </lineage>
</organism>
<dbReference type="Proteomes" id="UP000079169">
    <property type="component" value="Unplaced"/>
</dbReference>
<gene>
    <name evidence="3" type="primary">LOC103513064</name>
</gene>
<dbReference type="GO" id="GO:0005096">
    <property type="term" value="F:GTPase activator activity"/>
    <property type="evidence" value="ECO:0007669"/>
    <property type="project" value="InterPro"/>
</dbReference>
<feature type="domain" description="Vacuolar membrane-associated protein Iml1 N-terminal" evidence="1">
    <location>
        <begin position="2"/>
        <end position="217"/>
    </location>
</feature>
<dbReference type="PANTHER" id="PTHR13179:SF8">
    <property type="entry name" value="GATOR COMPLEX PROTEIN DEPDC5"/>
    <property type="match status" value="1"/>
</dbReference>
<reference evidence="3" key="1">
    <citation type="submission" date="2025-08" db="UniProtKB">
        <authorList>
            <consortium name="RefSeq"/>
        </authorList>
    </citation>
    <scope>IDENTIFICATION</scope>
</reference>
<protein>
    <submittedName>
        <fullName evidence="3">GATOR complex protein DEPDC5-like</fullName>
    </submittedName>
</protein>
<name>A0A3Q0J0Q9_DIACI</name>
<dbReference type="InterPro" id="IPR048255">
    <property type="entry name" value="IML1_N"/>
</dbReference>
<evidence type="ECO:0000313" key="2">
    <source>
        <dbReference type="Proteomes" id="UP000079169"/>
    </source>
</evidence>
<dbReference type="GeneID" id="103513064"/>
<dbReference type="InterPro" id="IPR027244">
    <property type="entry name" value="IML1"/>
</dbReference>
<proteinExistence type="predicted"/>
<dbReference type="GO" id="GO:0034198">
    <property type="term" value="P:cellular response to amino acid starvation"/>
    <property type="evidence" value="ECO:0007669"/>
    <property type="project" value="TreeGrafter"/>
</dbReference>
<dbReference type="KEGG" id="dci:103513064"/>
<accession>A0A3Q0J0Q9</accession>
<dbReference type="GO" id="GO:1990130">
    <property type="term" value="C:GATOR1 complex"/>
    <property type="evidence" value="ECO:0007669"/>
    <property type="project" value="TreeGrafter"/>
</dbReference>
<dbReference type="STRING" id="121845.A0A3Q0J0Q9"/>
<dbReference type="Pfam" id="PF12257">
    <property type="entry name" value="IML1"/>
    <property type="match status" value="1"/>
</dbReference>
<dbReference type="GO" id="GO:1904262">
    <property type="term" value="P:negative regulation of TORC1 signaling"/>
    <property type="evidence" value="ECO:0007669"/>
    <property type="project" value="TreeGrafter"/>
</dbReference>
<evidence type="ECO:0000313" key="3">
    <source>
        <dbReference type="RefSeq" id="XP_026682064.1"/>
    </source>
</evidence>
<sequence>MVYLFLQMSSEMWDFDIHGDLYFEKAVNGFLADLFQKWKKHGSNHEVTIVLFSRTYYEANSLEDFPEFMQECLQKDYKGRYYEDFYRVAVQNERYDDWSNVLRLLRRHFIDYHQSVLNHHQCAYVDNMPRAFNSCAAQGNFLEVLNMSLNVFEKHYLDRSFDRTGQLSVVITPGVGVFAVDRELTNVTKQRIIDSGVGSDLVCVGEQPLHAVPLLKFHNKDSIITADDYSMPHWINLSFYSNKKPSVYSNFIPRIKLPSLSLDSKELVAEDNSSESEDETFPNNVYDHDAFDSQVFNNLPTVPCSKLSSNR</sequence>
<dbReference type="AlphaFoldDB" id="A0A3Q0J0Q9"/>
<dbReference type="GO" id="GO:0005765">
    <property type="term" value="C:lysosomal membrane"/>
    <property type="evidence" value="ECO:0007669"/>
    <property type="project" value="TreeGrafter"/>
</dbReference>
<evidence type="ECO:0000259" key="1">
    <source>
        <dbReference type="Pfam" id="PF12257"/>
    </source>
</evidence>